<dbReference type="InterPro" id="IPR038936">
    <property type="entry name" value="MPH1"/>
</dbReference>
<dbReference type="PANTHER" id="PTHR35753:SF2">
    <property type="entry name" value="PROTEIN MAINTENANCE OF PSII UNDER HIGH LIGHT 1"/>
    <property type="match status" value="1"/>
</dbReference>
<feature type="region of interest" description="Disordered" evidence="1">
    <location>
        <begin position="277"/>
        <end position="297"/>
    </location>
</feature>
<feature type="compositionally biased region" description="Polar residues" evidence="1">
    <location>
        <begin position="1"/>
        <end position="12"/>
    </location>
</feature>
<dbReference type="PANTHER" id="PTHR35753">
    <property type="entry name" value="PROTEIN MAINTENANCE OF PSII UNDER HIGH LIGHT 1"/>
    <property type="match status" value="1"/>
</dbReference>
<dbReference type="GO" id="GO:0061635">
    <property type="term" value="P:regulation of protein complex stability"/>
    <property type="evidence" value="ECO:0007669"/>
    <property type="project" value="InterPro"/>
</dbReference>
<feature type="compositionally biased region" description="Polar residues" evidence="1">
    <location>
        <begin position="313"/>
        <end position="323"/>
    </location>
</feature>
<evidence type="ECO:0000256" key="1">
    <source>
        <dbReference type="SAM" id="MobiDB-lite"/>
    </source>
</evidence>
<feature type="compositionally biased region" description="Polar residues" evidence="1">
    <location>
        <begin position="19"/>
        <end position="28"/>
    </location>
</feature>
<evidence type="ECO:0000313" key="3">
    <source>
        <dbReference type="Proteomes" id="UP001168877"/>
    </source>
</evidence>
<reference evidence="2" key="2">
    <citation type="submission" date="2023-06" db="EMBL/GenBank/DDBJ databases">
        <authorList>
            <person name="Swenson N.G."/>
            <person name="Wegrzyn J.L."/>
            <person name="Mcevoy S.L."/>
        </authorList>
    </citation>
    <scope>NUCLEOTIDE SEQUENCE</scope>
    <source>
        <strain evidence="2">NS2018</strain>
        <tissue evidence="2">Leaf</tissue>
    </source>
</reference>
<feature type="compositionally biased region" description="Pro residues" evidence="1">
    <location>
        <begin position="55"/>
        <end position="76"/>
    </location>
</feature>
<dbReference type="AlphaFoldDB" id="A0AA39SVJ7"/>
<dbReference type="Proteomes" id="UP001168877">
    <property type="component" value="Unassembled WGS sequence"/>
</dbReference>
<organism evidence="2 3">
    <name type="scientific">Acer saccharum</name>
    <name type="common">Sugar maple</name>
    <dbReference type="NCBI Taxonomy" id="4024"/>
    <lineage>
        <taxon>Eukaryota</taxon>
        <taxon>Viridiplantae</taxon>
        <taxon>Streptophyta</taxon>
        <taxon>Embryophyta</taxon>
        <taxon>Tracheophyta</taxon>
        <taxon>Spermatophyta</taxon>
        <taxon>Magnoliopsida</taxon>
        <taxon>eudicotyledons</taxon>
        <taxon>Gunneridae</taxon>
        <taxon>Pentapetalae</taxon>
        <taxon>rosids</taxon>
        <taxon>malvids</taxon>
        <taxon>Sapindales</taxon>
        <taxon>Sapindaceae</taxon>
        <taxon>Hippocastanoideae</taxon>
        <taxon>Acereae</taxon>
        <taxon>Acer</taxon>
    </lineage>
</organism>
<feature type="region of interest" description="Disordered" evidence="1">
    <location>
        <begin position="96"/>
        <end position="115"/>
    </location>
</feature>
<gene>
    <name evidence="2" type="ORF">LWI29_014319</name>
</gene>
<feature type="compositionally biased region" description="Polar residues" evidence="1">
    <location>
        <begin position="281"/>
        <end position="297"/>
    </location>
</feature>
<feature type="compositionally biased region" description="Low complexity" evidence="1">
    <location>
        <begin position="328"/>
        <end position="370"/>
    </location>
</feature>
<reference evidence="2" key="1">
    <citation type="journal article" date="2022" name="Plant J.">
        <title>Strategies of tolerance reflected in two North American maple genomes.</title>
        <authorList>
            <person name="McEvoy S.L."/>
            <person name="Sezen U.U."/>
            <person name="Trouern-Trend A."/>
            <person name="McMahon S.M."/>
            <person name="Schaberg P.G."/>
            <person name="Yang J."/>
            <person name="Wegrzyn J.L."/>
            <person name="Swenson N.G."/>
        </authorList>
    </citation>
    <scope>NUCLEOTIDE SEQUENCE</scope>
    <source>
        <strain evidence="2">NS2018</strain>
    </source>
</reference>
<comment type="caution">
    <text evidence="2">The sequence shown here is derived from an EMBL/GenBank/DDBJ whole genome shotgun (WGS) entry which is preliminary data.</text>
</comment>
<accession>A0AA39SVJ7</accession>
<dbReference type="EMBL" id="JAUESC010000004">
    <property type="protein sequence ID" value="KAK0596280.1"/>
    <property type="molecule type" value="Genomic_DNA"/>
</dbReference>
<feature type="region of interest" description="Disordered" evidence="1">
    <location>
        <begin position="1"/>
        <end position="88"/>
    </location>
</feature>
<protein>
    <submittedName>
        <fullName evidence="2">Uncharacterized protein</fullName>
    </submittedName>
</protein>
<name>A0AA39SVJ7_ACESA</name>
<dbReference type="GO" id="GO:0009535">
    <property type="term" value="C:chloroplast thylakoid membrane"/>
    <property type="evidence" value="ECO:0007669"/>
    <property type="project" value="InterPro"/>
</dbReference>
<evidence type="ECO:0000313" key="2">
    <source>
        <dbReference type="EMBL" id="KAK0596280.1"/>
    </source>
</evidence>
<sequence length="377" mass="41728">MEATSLKKTTFVKSKEVDNAQTPQQSTKWVEVGESSKQAQARIPTRAPPQARAPQPRPPQIRAPQPRPPQPRPPQQRIPQAQHGVGKVSVEQLAGEKKVVGTFPPKDTAGSSSDGAENTAAVAASIALISIAVASSILLQVGKNAPQKNFQYPLLYIIVIVELRCMHGRRSLGRGLYPPLDGTNHVERSMREFEEIPRQAMSTEGQDPKREKEAHPREEITEETLTNQGQRMTGGRFDVSASMETAIEISRMNKKMESLTSYIESMGFPKARVKMLGRQEATPSDQFSDSEGFNDMNQGQKQDEVQAMGFQGQGNNPYSNTYNLGLRNHPNLSWSNNNNVLNPQHRNQQGGYQQGRNSQGGYRQREQQGGNQQGGYP</sequence>
<feature type="compositionally biased region" description="Low complexity" evidence="1">
    <location>
        <begin position="38"/>
        <end position="54"/>
    </location>
</feature>
<feature type="region of interest" description="Disordered" evidence="1">
    <location>
        <begin position="309"/>
        <end position="377"/>
    </location>
</feature>
<keyword evidence="3" id="KW-1185">Reference proteome</keyword>
<proteinExistence type="predicted"/>